<dbReference type="EMBL" id="CM000149">
    <property type="protein sequence ID" value="EEE53243.1"/>
    <property type="molecule type" value="Genomic_DNA"/>
</dbReference>
<dbReference type="InterPro" id="IPR050796">
    <property type="entry name" value="SCF_F-box_component"/>
</dbReference>
<reference evidence="1" key="1">
    <citation type="journal article" date="2005" name="PLoS Biol.">
        <title>The genomes of Oryza sativa: a history of duplications.</title>
        <authorList>
            <person name="Yu J."/>
            <person name="Wang J."/>
            <person name="Lin W."/>
            <person name="Li S."/>
            <person name="Li H."/>
            <person name="Zhou J."/>
            <person name="Ni P."/>
            <person name="Dong W."/>
            <person name="Hu S."/>
            <person name="Zeng C."/>
            <person name="Zhang J."/>
            <person name="Zhang Y."/>
            <person name="Li R."/>
            <person name="Xu Z."/>
            <person name="Li S."/>
            <person name="Li X."/>
            <person name="Zheng H."/>
            <person name="Cong L."/>
            <person name="Lin L."/>
            <person name="Yin J."/>
            <person name="Geng J."/>
            <person name="Li G."/>
            <person name="Shi J."/>
            <person name="Liu J."/>
            <person name="Lv H."/>
            <person name="Li J."/>
            <person name="Wang J."/>
            <person name="Deng Y."/>
            <person name="Ran L."/>
            <person name="Shi X."/>
            <person name="Wang X."/>
            <person name="Wu Q."/>
            <person name="Li C."/>
            <person name="Ren X."/>
            <person name="Wang J."/>
            <person name="Wang X."/>
            <person name="Li D."/>
            <person name="Liu D."/>
            <person name="Zhang X."/>
            <person name="Ji Z."/>
            <person name="Zhao W."/>
            <person name="Sun Y."/>
            <person name="Zhang Z."/>
            <person name="Bao J."/>
            <person name="Han Y."/>
            <person name="Dong L."/>
            <person name="Ji J."/>
            <person name="Chen P."/>
            <person name="Wu S."/>
            <person name="Liu J."/>
            <person name="Xiao Y."/>
            <person name="Bu D."/>
            <person name="Tan J."/>
            <person name="Yang L."/>
            <person name="Ye C."/>
            <person name="Zhang J."/>
            <person name="Xu J."/>
            <person name="Zhou Y."/>
            <person name="Yu Y."/>
            <person name="Zhang B."/>
            <person name="Zhuang S."/>
            <person name="Wei H."/>
            <person name="Liu B."/>
            <person name="Lei M."/>
            <person name="Yu H."/>
            <person name="Li Y."/>
            <person name="Xu H."/>
            <person name="Wei S."/>
            <person name="He X."/>
            <person name="Fang L."/>
            <person name="Zhang Z."/>
            <person name="Zhang Y."/>
            <person name="Huang X."/>
            <person name="Su Z."/>
            <person name="Tong W."/>
            <person name="Li J."/>
            <person name="Tong Z."/>
            <person name="Li S."/>
            <person name="Ye J."/>
            <person name="Wang L."/>
            <person name="Fang L."/>
            <person name="Lei T."/>
            <person name="Chen C."/>
            <person name="Chen H."/>
            <person name="Xu Z."/>
            <person name="Li H."/>
            <person name="Huang H."/>
            <person name="Zhang F."/>
            <person name="Xu H."/>
            <person name="Li N."/>
            <person name="Zhao C."/>
            <person name="Li S."/>
            <person name="Dong L."/>
            <person name="Huang Y."/>
            <person name="Li L."/>
            <person name="Xi Y."/>
            <person name="Qi Q."/>
            <person name="Li W."/>
            <person name="Zhang B."/>
            <person name="Hu W."/>
            <person name="Zhang Y."/>
            <person name="Tian X."/>
            <person name="Jiao Y."/>
            <person name="Liang X."/>
            <person name="Jin J."/>
            <person name="Gao L."/>
            <person name="Zheng W."/>
            <person name="Hao B."/>
            <person name="Liu S."/>
            <person name="Wang W."/>
            <person name="Yuan L."/>
            <person name="Cao M."/>
            <person name="McDermott J."/>
            <person name="Samudrala R."/>
            <person name="Wang J."/>
            <person name="Wong G.K."/>
            <person name="Yang H."/>
        </authorList>
    </citation>
    <scope>NUCLEOTIDE SEQUENCE [LARGE SCALE GENOMIC DNA]</scope>
</reference>
<organism evidence="1">
    <name type="scientific">Oryza sativa subsp. japonica</name>
    <name type="common">Rice</name>
    <dbReference type="NCBI Taxonomy" id="39947"/>
    <lineage>
        <taxon>Eukaryota</taxon>
        <taxon>Viridiplantae</taxon>
        <taxon>Streptophyta</taxon>
        <taxon>Embryophyta</taxon>
        <taxon>Tracheophyta</taxon>
        <taxon>Spermatophyta</taxon>
        <taxon>Magnoliopsida</taxon>
        <taxon>Liliopsida</taxon>
        <taxon>Poales</taxon>
        <taxon>Poaceae</taxon>
        <taxon>BOP clade</taxon>
        <taxon>Oryzoideae</taxon>
        <taxon>Oryzeae</taxon>
        <taxon>Oryzinae</taxon>
        <taxon>Oryza</taxon>
        <taxon>Oryza sativa</taxon>
    </lineage>
</organism>
<name>B9GD86_ORYSJ</name>
<accession>B9GD86</accession>
<dbReference type="Proteomes" id="UP000007752">
    <property type="component" value="Chromosome 12"/>
</dbReference>
<gene>
    <name evidence="1" type="ORF">OsJ_36150</name>
</gene>
<dbReference type="PANTHER" id="PTHR31672">
    <property type="entry name" value="BNACNNG10540D PROTEIN"/>
    <property type="match status" value="1"/>
</dbReference>
<proteinExistence type="predicted"/>
<sequence length="331" mass="37271">MDGGGRWGDVPTDVLWEILRRLPQITGRRWRDVVDEIEPEVQRRRAKPLAFFKNGCYEPPSAFSLHDIAGDCDVTSLFREEKQEDNDGGDRDFFARYNNDDMVGSCNGLICLWLDRSYSGGCGIFVTNPVTGETLHIPSPPLETMATSSHRRTAGPLCFGYHPTTGKEIMSFDLEHEGVAAVAPLPAMSRCRLPVSMAKEDACCQLTDLGGRLGVSIAIHQRNSICIEVWLLEGRGGKQKWSKWRTIQGLQPTQKIGRPYFAYGNCVLTNIYREMFDQGLNNIVYRHLPCSLKDGSIISRAIEGTPVAKFKNRKLRMFSYIETSEPLNIYK</sequence>
<reference evidence="1" key="2">
    <citation type="submission" date="2008-12" db="EMBL/GenBank/DDBJ databases">
        <title>Improved gene annotation of the rice (Oryza sativa) genomes.</title>
        <authorList>
            <person name="Wang J."/>
            <person name="Li R."/>
            <person name="Fan W."/>
            <person name="Huang Q."/>
            <person name="Zhang J."/>
            <person name="Zhou Y."/>
            <person name="Hu Y."/>
            <person name="Zi S."/>
            <person name="Li J."/>
            <person name="Ni P."/>
            <person name="Zheng H."/>
            <person name="Zhang Y."/>
            <person name="Zhao M."/>
            <person name="Hao Q."/>
            <person name="McDermott J."/>
            <person name="Samudrala R."/>
            <person name="Kristiansen K."/>
            <person name="Wong G.K.-S."/>
        </authorList>
    </citation>
    <scope>NUCLEOTIDE SEQUENCE</scope>
</reference>
<evidence type="ECO:0000313" key="1">
    <source>
        <dbReference type="EMBL" id="EEE53243.1"/>
    </source>
</evidence>
<dbReference type="AlphaFoldDB" id="B9GD86"/>
<dbReference type="PANTHER" id="PTHR31672:SF13">
    <property type="entry name" value="F-BOX PROTEIN CPR30-LIKE"/>
    <property type="match status" value="1"/>
</dbReference>
<protein>
    <submittedName>
        <fullName evidence="1">Uncharacterized protein</fullName>
    </submittedName>
</protein>